<evidence type="ECO:0000256" key="2">
    <source>
        <dbReference type="ARBA" id="ARBA00023125"/>
    </source>
</evidence>
<feature type="DNA-binding region" description="H-T-H motif" evidence="4">
    <location>
        <begin position="10"/>
        <end position="29"/>
    </location>
</feature>
<evidence type="ECO:0000256" key="1">
    <source>
        <dbReference type="ARBA" id="ARBA00023015"/>
    </source>
</evidence>
<dbReference type="Gene3D" id="1.10.357.10">
    <property type="entry name" value="Tetracycline Repressor, domain 2"/>
    <property type="match status" value="1"/>
</dbReference>
<dbReference type="PROSITE" id="PS50977">
    <property type="entry name" value="HTH_TETR_2"/>
    <property type="match status" value="1"/>
</dbReference>
<name>A0A0G3GMT1_9PSED</name>
<dbReference type="PANTHER" id="PTHR30055">
    <property type="entry name" value="HTH-TYPE TRANSCRIPTIONAL REGULATOR RUTR"/>
    <property type="match status" value="1"/>
</dbReference>
<organism evidence="6 7">
    <name type="scientific">Pseudomonas chlororaphis</name>
    <dbReference type="NCBI Taxonomy" id="587753"/>
    <lineage>
        <taxon>Bacteria</taxon>
        <taxon>Pseudomonadati</taxon>
        <taxon>Pseudomonadota</taxon>
        <taxon>Gammaproteobacteria</taxon>
        <taxon>Pseudomonadales</taxon>
        <taxon>Pseudomonadaceae</taxon>
        <taxon>Pseudomonas</taxon>
    </lineage>
</organism>
<dbReference type="SUPFAM" id="SSF48498">
    <property type="entry name" value="Tetracyclin repressor-like, C-terminal domain"/>
    <property type="match status" value="1"/>
</dbReference>
<evidence type="ECO:0000313" key="7">
    <source>
        <dbReference type="Proteomes" id="UP000035212"/>
    </source>
</evidence>
<keyword evidence="3" id="KW-0804">Transcription</keyword>
<dbReference type="PATRIC" id="fig|587753.11.peg.4854"/>
<dbReference type="InterPro" id="IPR009057">
    <property type="entry name" value="Homeodomain-like_sf"/>
</dbReference>
<dbReference type="SUPFAM" id="SSF46689">
    <property type="entry name" value="Homeodomain-like"/>
    <property type="match status" value="1"/>
</dbReference>
<proteinExistence type="predicted"/>
<sequence>MAMVEHPRGTLMELARAVGISKATLYRYCQTRDALVTRLMVHSMSLLSQAMHRAALDSSPPLEALGRLNANYLEHRELITFLMYFRREKYAAQDANKASEWELRLDGFFLRGQREGVFRIDIPAAGLTELWAATMIGLVDAERRGRIARAGLAGVIEQAFLEGVCAR</sequence>
<dbReference type="Proteomes" id="UP000035212">
    <property type="component" value="Chromosome"/>
</dbReference>
<reference evidence="7" key="2">
    <citation type="submission" date="2015-03" db="EMBL/GenBank/DDBJ databases">
        <authorList>
            <person name="Deng P."/>
            <person name="Lu S."/>
        </authorList>
    </citation>
    <scope>NUCLEOTIDE SEQUENCE [LARGE SCALE GENOMIC DNA]</scope>
    <source>
        <strain evidence="7">UFB2</strain>
    </source>
</reference>
<evidence type="ECO:0000313" key="6">
    <source>
        <dbReference type="EMBL" id="AKK01845.1"/>
    </source>
</evidence>
<accession>A0A0G3GMT1</accession>
<evidence type="ECO:0000256" key="4">
    <source>
        <dbReference type="PROSITE-ProRule" id="PRU00335"/>
    </source>
</evidence>
<dbReference type="Pfam" id="PF09339">
    <property type="entry name" value="HTH_IclR"/>
    <property type="match status" value="1"/>
</dbReference>
<evidence type="ECO:0000259" key="5">
    <source>
        <dbReference type="PROSITE" id="PS50977"/>
    </source>
</evidence>
<dbReference type="InterPro" id="IPR005471">
    <property type="entry name" value="Tscrpt_reg_IclR_N"/>
</dbReference>
<gene>
    <name evidence="6" type="ORF">VM99_23665</name>
</gene>
<dbReference type="InterPro" id="IPR001647">
    <property type="entry name" value="HTH_TetR"/>
</dbReference>
<keyword evidence="1" id="KW-0805">Transcription regulation</keyword>
<feature type="domain" description="HTH tetR-type" evidence="5">
    <location>
        <begin position="1"/>
        <end position="47"/>
    </location>
</feature>
<evidence type="ECO:0000256" key="3">
    <source>
        <dbReference type="ARBA" id="ARBA00023163"/>
    </source>
</evidence>
<dbReference type="GO" id="GO:0000976">
    <property type="term" value="F:transcription cis-regulatory region binding"/>
    <property type="evidence" value="ECO:0007669"/>
    <property type="project" value="TreeGrafter"/>
</dbReference>
<dbReference type="PANTHER" id="PTHR30055:SF234">
    <property type="entry name" value="HTH-TYPE TRANSCRIPTIONAL REGULATOR BETI"/>
    <property type="match status" value="1"/>
</dbReference>
<dbReference type="AlphaFoldDB" id="A0A0G3GMT1"/>
<protein>
    <submittedName>
        <fullName evidence="6">Transcriptional regulator</fullName>
    </submittedName>
</protein>
<reference evidence="6 7" key="1">
    <citation type="journal article" date="2015" name="Stand. Genomic Sci.">
        <title>Complete genome of Pseudomonas chlororaphis strain UFB2, a soil bacterium with antibacterial activity against bacterial canker pathogen of tomato.</title>
        <authorList>
            <person name="Deng P."/>
            <person name="Wang X."/>
            <person name="Baird S.M."/>
            <person name="Lu S.E."/>
        </authorList>
    </citation>
    <scope>NUCLEOTIDE SEQUENCE [LARGE SCALE GENOMIC DNA]</scope>
    <source>
        <strain evidence="6 7">UFB2</strain>
    </source>
</reference>
<dbReference type="EMBL" id="CP011020">
    <property type="protein sequence ID" value="AKK01845.1"/>
    <property type="molecule type" value="Genomic_DNA"/>
</dbReference>
<dbReference type="InterPro" id="IPR036271">
    <property type="entry name" value="Tet_transcr_reg_TetR-rel_C_sf"/>
</dbReference>
<keyword evidence="2 4" id="KW-0238">DNA-binding</keyword>
<dbReference type="GO" id="GO:0003700">
    <property type="term" value="F:DNA-binding transcription factor activity"/>
    <property type="evidence" value="ECO:0007669"/>
    <property type="project" value="TreeGrafter"/>
</dbReference>
<dbReference type="InterPro" id="IPR050109">
    <property type="entry name" value="HTH-type_TetR-like_transc_reg"/>
</dbReference>